<keyword evidence="1" id="KW-1133">Transmembrane helix</keyword>
<feature type="transmembrane region" description="Helical" evidence="1">
    <location>
        <begin position="40"/>
        <end position="60"/>
    </location>
</feature>
<dbReference type="Pfam" id="PF01963">
    <property type="entry name" value="TraB_PrgY_gumN"/>
    <property type="match status" value="1"/>
</dbReference>
<dbReference type="PANTHER" id="PTHR40590">
    <property type="entry name" value="CYTOPLASMIC PROTEIN-RELATED"/>
    <property type="match status" value="1"/>
</dbReference>
<dbReference type="EMBL" id="UFSM01000001">
    <property type="protein sequence ID" value="SUU87714.1"/>
    <property type="molecule type" value="Genomic_DNA"/>
</dbReference>
<evidence type="ECO:0000256" key="1">
    <source>
        <dbReference type="SAM" id="Phobius"/>
    </source>
</evidence>
<gene>
    <name evidence="2" type="ORF">NCTC10684_00916</name>
</gene>
<keyword evidence="1" id="KW-0812">Transmembrane</keyword>
<name>A0A380WHT0_AMIAI</name>
<accession>A0A380WHT0</accession>
<evidence type="ECO:0000313" key="3">
    <source>
        <dbReference type="Proteomes" id="UP000254701"/>
    </source>
</evidence>
<organism evidence="2 3">
    <name type="scientific">Aminobacter aminovorans</name>
    <name type="common">Chelatobacter heintzii</name>
    <dbReference type="NCBI Taxonomy" id="83263"/>
    <lineage>
        <taxon>Bacteria</taxon>
        <taxon>Pseudomonadati</taxon>
        <taxon>Pseudomonadota</taxon>
        <taxon>Alphaproteobacteria</taxon>
        <taxon>Hyphomicrobiales</taxon>
        <taxon>Phyllobacteriaceae</taxon>
        <taxon>Aminobacter</taxon>
    </lineage>
</organism>
<dbReference type="InterPro" id="IPR047111">
    <property type="entry name" value="YbaP-like"/>
</dbReference>
<dbReference type="CDD" id="cd14789">
    <property type="entry name" value="Tiki"/>
    <property type="match status" value="1"/>
</dbReference>
<dbReference type="Proteomes" id="UP000254701">
    <property type="component" value="Unassembled WGS sequence"/>
</dbReference>
<proteinExistence type="predicted"/>
<protein>
    <submittedName>
        <fullName evidence="2">TraB family</fullName>
    </submittedName>
</protein>
<sequence length="378" mass="40706">MRRDNCHRHINRFAAFGGYTSSMNRLAAIADRASLLSLKLLAALNMLFFVLFFAVALLLAGKAHAEAPVCTGSDMLAELQKSDPALLARIEAEAKDTLNGQGLLWKLEKPGQKPSWLYGTMHVTDPRVTSLEPAAQKAFDGSHTLVIETTDVLDQQAMVAGLMKKPELMMFTDATTLPSLLSPEDARIVNAALEARGIPPASVTKMKPWMLSAMVALPACELARKSGGAPVLDVLLAQQAKAAGKEVKGLESAADQLSAMASLPLEFHIKGLVETLKLGDRMDDVIETMVVLYQRGDTGMFWPLFRNALPSAAGDESNYAAFEEAMVTTRNKTMVERAEPLVGPGDAFMAVGALHLPGPDGLVELFRKAGYTVTVADR</sequence>
<evidence type="ECO:0000313" key="2">
    <source>
        <dbReference type="EMBL" id="SUU87714.1"/>
    </source>
</evidence>
<reference evidence="2 3" key="1">
    <citation type="submission" date="2018-06" db="EMBL/GenBank/DDBJ databases">
        <authorList>
            <consortium name="Pathogen Informatics"/>
            <person name="Doyle S."/>
        </authorList>
    </citation>
    <scope>NUCLEOTIDE SEQUENCE [LARGE SCALE GENOMIC DNA]</scope>
    <source>
        <strain evidence="2 3">NCTC10684</strain>
    </source>
</reference>
<dbReference type="PANTHER" id="PTHR40590:SF1">
    <property type="entry name" value="CYTOPLASMIC PROTEIN"/>
    <property type="match status" value="1"/>
</dbReference>
<dbReference type="AlphaFoldDB" id="A0A380WHT0"/>
<dbReference type="InterPro" id="IPR002816">
    <property type="entry name" value="TraB/PrgY/GumN_fam"/>
</dbReference>
<keyword evidence="1" id="KW-0472">Membrane</keyword>